<dbReference type="CDD" id="cd00082">
    <property type="entry name" value="HisKA"/>
    <property type="match status" value="1"/>
</dbReference>
<evidence type="ECO:0000256" key="9">
    <source>
        <dbReference type="ARBA" id="ARBA00023012"/>
    </source>
</evidence>
<protein>
    <recommendedName>
        <fullName evidence="3">histidine kinase</fullName>
        <ecNumber evidence="3">2.7.13.3</ecNumber>
    </recommendedName>
</protein>
<dbReference type="SUPFAM" id="SSF55874">
    <property type="entry name" value="ATPase domain of HSP90 chaperone/DNA topoisomerase II/histidine kinase"/>
    <property type="match status" value="1"/>
</dbReference>
<reference evidence="14 15" key="1">
    <citation type="journal article" date="2013" name="Genome Announc.">
        <title>Draft Genome Sequence of Strain JLT2015T, Belonging to the Family Sphingomonadaceae of the Alphaproteobacteria.</title>
        <authorList>
            <person name="Tang K."/>
            <person name="Liu K."/>
            <person name="Li S."/>
            <person name="Jiao N."/>
        </authorList>
    </citation>
    <scope>NUCLEOTIDE SEQUENCE [LARGE SCALE GENOMIC DNA]</scope>
    <source>
        <strain evidence="14 15">JLT2015</strain>
    </source>
</reference>
<keyword evidence="7 14" id="KW-0418">Kinase</keyword>
<dbReference type="Pfam" id="PF00512">
    <property type="entry name" value="HisKA"/>
    <property type="match status" value="1"/>
</dbReference>
<evidence type="ECO:0000256" key="11">
    <source>
        <dbReference type="SAM" id="Phobius"/>
    </source>
</evidence>
<keyword evidence="6 11" id="KW-0812">Transmembrane</keyword>
<dbReference type="Proteomes" id="UP000011717">
    <property type="component" value="Unassembled WGS sequence"/>
</dbReference>
<comment type="subcellular location">
    <subcellularLocation>
        <location evidence="2">Membrane</location>
    </subcellularLocation>
</comment>
<dbReference type="SMART" id="SM00304">
    <property type="entry name" value="HAMP"/>
    <property type="match status" value="1"/>
</dbReference>
<evidence type="ECO:0000256" key="2">
    <source>
        <dbReference type="ARBA" id="ARBA00004370"/>
    </source>
</evidence>
<evidence type="ECO:0000256" key="6">
    <source>
        <dbReference type="ARBA" id="ARBA00022692"/>
    </source>
</evidence>
<dbReference type="PROSITE" id="PS50885">
    <property type="entry name" value="HAMP"/>
    <property type="match status" value="1"/>
</dbReference>
<accession>M2U3C2</accession>
<keyword evidence="15" id="KW-1185">Reference proteome</keyword>
<evidence type="ECO:0000259" key="12">
    <source>
        <dbReference type="PROSITE" id="PS50109"/>
    </source>
</evidence>
<evidence type="ECO:0000256" key="1">
    <source>
        <dbReference type="ARBA" id="ARBA00000085"/>
    </source>
</evidence>
<dbReference type="PROSITE" id="PS50109">
    <property type="entry name" value="HIS_KIN"/>
    <property type="match status" value="1"/>
</dbReference>
<dbReference type="InterPro" id="IPR050428">
    <property type="entry name" value="TCS_sensor_his_kinase"/>
</dbReference>
<evidence type="ECO:0000256" key="5">
    <source>
        <dbReference type="ARBA" id="ARBA00022679"/>
    </source>
</evidence>
<dbReference type="Gene3D" id="1.10.287.130">
    <property type="match status" value="1"/>
</dbReference>
<evidence type="ECO:0000256" key="4">
    <source>
        <dbReference type="ARBA" id="ARBA00022553"/>
    </source>
</evidence>
<dbReference type="SMART" id="SM00388">
    <property type="entry name" value="HisKA"/>
    <property type="match status" value="1"/>
</dbReference>
<proteinExistence type="predicted"/>
<dbReference type="InterPro" id="IPR036097">
    <property type="entry name" value="HisK_dim/P_sf"/>
</dbReference>
<keyword evidence="8 11" id="KW-1133">Transmembrane helix</keyword>
<sequence>MNLFAVLMLAGGILYLDSFRLRLLEQRQSQLQAGAFLVAISIENDSPADLRRQMAAASIQTGTRIRIYDRSGERIFDSWALTGPTYRLRDPQTEPWQFRAARTLDRIIEGAGGADPIPYLDLGAPDRRQTFAEAETALRTGRPASGLRRAPDRTPMIYAASPLPNGDVLTMSTNARDITEVVRDERQTLFFIFLGVVGLSMLVSSFLARTIVRPLRRLALAAQRVRLGRSREVTVPRFKKRRDEIGELARSLSDMTAALRMRIDATEAFAADVAHELKNPLASLRSAVEGLGNVTDAALRGELLAIVKDDVARIDRLISDISHASRLDAELSRAMFTPVDLGDMAHALVALYEERGLDRGLRILMEAPESGGAIVMGDDSRLAQVAGNLLDNALSFSPEGGAVRLRVARTGERVRLIVEDDGPGIPSGAEEKIFGRFYSERPEAEGFGQHSGLGLAIARAIVEAHDGTLVAGRATAGTGARLEAVFPAIAA</sequence>
<organism evidence="14 15">
    <name type="scientific">Pacificimonas flava</name>
    <dbReference type="NCBI Taxonomy" id="1234595"/>
    <lineage>
        <taxon>Bacteria</taxon>
        <taxon>Pseudomonadati</taxon>
        <taxon>Pseudomonadota</taxon>
        <taxon>Alphaproteobacteria</taxon>
        <taxon>Sphingomonadales</taxon>
        <taxon>Sphingosinicellaceae</taxon>
        <taxon>Pacificimonas</taxon>
    </lineage>
</organism>
<feature type="domain" description="HAMP" evidence="13">
    <location>
        <begin position="209"/>
        <end position="264"/>
    </location>
</feature>
<dbReference type="InterPro" id="IPR036890">
    <property type="entry name" value="HATPase_C_sf"/>
</dbReference>
<dbReference type="PATRIC" id="fig|1234595.3.peg.2136"/>
<gene>
    <name evidence="14" type="ORF">C725_2134</name>
</gene>
<evidence type="ECO:0000313" key="14">
    <source>
        <dbReference type="EMBL" id="EMD82413.1"/>
    </source>
</evidence>
<dbReference type="InterPro" id="IPR003661">
    <property type="entry name" value="HisK_dim/P_dom"/>
</dbReference>
<name>M2U3C2_9SPHN</name>
<dbReference type="PRINTS" id="PR00344">
    <property type="entry name" value="BCTRLSENSOR"/>
</dbReference>
<dbReference type="InterPro" id="IPR003594">
    <property type="entry name" value="HATPase_dom"/>
</dbReference>
<dbReference type="SUPFAM" id="SSF158472">
    <property type="entry name" value="HAMP domain-like"/>
    <property type="match status" value="1"/>
</dbReference>
<dbReference type="InterPro" id="IPR003660">
    <property type="entry name" value="HAMP_dom"/>
</dbReference>
<dbReference type="SMART" id="SM00387">
    <property type="entry name" value="HATPase_c"/>
    <property type="match status" value="1"/>
</dbReference>
<dbReference type="AlphaFoldDB" id="M2U3C2"/>
<evidence type="ECO:0000256" key="3">
    <source>
        <dbReference type="ARBA" id="ARBA00012438"/>
    </source>
</evidence>
<dbReference type="Pfam" id="PF02518">
    <property type="entry name" value="HATPase_c"/>
    <property type="match status" value="1"/>
</dbReference>
<dbReference type="EC" id="2.7.13.3" evidence="3"/>
<dbReference type="PANTHER" id="PTHR45436">
    <property type="entry name" value="SENSOR HISTIDINE KINASE YKOH"/>
    <property type="match status" value="1"/>
</dbReference>
<comment type="catalytic activity">
    <reaction evidence="1">
        <text>ATP + protein L-histidine = ADP + protein N-phospho-L-histidine.</text>
        <dbReference type="EC" id="2.7.13.3"/>
    </reaction>
</comment>
<dbReference type="InterPro" id="IPR004358">
    <property type="entry name" value="Sig_transdc_His_kin-like_C"/>
</dbReference>
<evidence type="ECO:0000256" key="8">
    <source>
        <dbReference type="ARBA" id="ARBA00022989"/>
    </source>
</evidence>
<keyword evidence="9" id="KW-0902">Two-component regulatory system</keyword>
<dbReference type="PANTHER" id="PTHR45436:SF5">
    <property type="entry name" value="SENSOR HISTIDINE KINASE TRCS"/>
    <property type="match status" value="1"/>
</dbReference>
<dbReference type="InterPro" id="IPR005467">
    <property type="entry name" value="His_kinase_dom"/>
</dbReference>
<dbReference type="Gene3D" id="6.10.340.10">
    <property type="match status" value="1"/>
</dbReference>
<feature type="transmembrane region" description="Helical" evidence="11">
    <location>
        <begin position="189"/>
        <end position="208"/>
    </location>
</feature>
<feature type="domain" description="Histidine kinase" evidence="12">
    <location>
        <begin position="272"/>
        <end position="490"/>
    </location>
</feature>
<evidence type="ECO:0000259" key="13">
    <source>
        <dbReference type="PROSITE" id="PS50885"/>
    </source>
</evidence>
<dbReference type="GO" id="GO:0016020">
    <property type="term" value="C:membrane"/>
    <property type="evidence" value="ECO:0007669"/>
    <property type="project" value="UniProtKB-SubCell"/>
</dbReference>
<evidence type="ECO:0000313" key="15">
    <source>
        <dbReference type="Proteomes" id="UP000011717"/>
    </source>
</evidence>
<dbReference type="CDD" id="cd06225">
    <property type="entry name" value="HAMP"/>
    <property type="match status" value="1"/>
</dbReference>
<dbReference type="Gene3D" id="3.30.565.10">
    <property type="entry name" value="Histidine kinase-like ATPase, C-terminal domain"/>
    <property type="match status" value="1"/>
</dbReference>
<keyword evidence="4" id="KW-0597">Phosphoprotein</keyword>
<keyword evidence="5" id="KW-0808">Transferase</keyword>
<evidence type="ECO:0000256" key="10">
    <source>
        <dbReference type="ARBA" id="ARBA00023136"/>
    </source>
</evidence>
<evidence type="ECO:0000256" key="7">
    <source>
        <dbReference type="ARBA" id="ARBA00022777"/>
    </source>
</evidence>
<dbReference type="GO" id="GO:0000155">
    <property type="term" value="F:phosphorelay sensor kinase activity"/>
    <property type="evidence" value="ECO:0007669"/>
    <property type="project" value="InterPro"/>
</dbReference>
<dbReference type="SUPFAM" id="SSF47384">
    <property type="entry name" value="Homodimeric domain of signal transducing histidine kinase"/>
    <property type="match status" value="1"/>
</dbReference>
<dbReference type="Pfam" id="PF00672">
    <property type="entry name" value="HAMP"/>
    <property type="match status" value="1"/>
</dbReference>
<dbReference type="EMBL" id="AMRV01000007">
    <property type="protein sequence ID" value="EMD82413.1"/>
    <property type="molecule type" value="Genomic_DNA"/>
</dbReference>
<comment type="caution">
    <text evidence="14">The sequence shown here is derived from an EMBL/GenBank/DDBJ whole genome shotgun (WGS) entry which is preliminary data.</text>
</comment>
<keyword evidence="10 11" id="KW-0472">Membrane</keyword>